<proteinExistence type="predicted"/>
<dbReference type="WBParaSite" id="PEQ_0000666101-mRNA-1">
    <property type="protein sequence ID" value="PEQ_0000666101-mRNA-1"/>
    <property type="gene ID" value="PEQ_0000666101"/>
</dbReference>
<name>A0A914RK46_PAREQ</name>
<protein>
    <submittedName>
        <fullName evidence="3">Uncharacterized protein</fullName>
    </submittedName>
</protein>
<evidence type="ECO:0000313" key="3">
    <source>
        <dbReference type="WBParaSite" id="PEQ_0000666101-mRNA-1"/>
    </source>
</evidence>
<dbReference type="Proteomes" id="UP000887564">
    <property type="component" value="Unplaced"/>
</dbReference>
<reference evidence="3" key="1">
    <citation type="submission" date="2022-11" db="UniProtKB">
        <authorList>
            <consortium name="WormBaseParasite"/>
        </authorList>
    </citation>
    <scope>IDENTIFICATION</scope>
</reference>
<evidence type="ECO:0000256" key="1">
    <source>
        <dbReference type="SAM" id="MobiDB-lite"/>
    </source>
</evidence>
<organism evidence="2 3">
    <name type="scientific">Parascaris equorum</name>
    <name type="common">Equine roundworm</name>
    <dbReference type="NCBI Taxonomy" id="6256"/>
    <lineage>
        <taxon>Eukaryota</taxon>
        <taxon>Metazoa</taxon>
        <taxon>Ecdysozoa</taxon>
        <taxon>Nematoda</taxon>
        <taxon>Chromadorea</taxon>
        <taxon>Rhabditida</taxon>
        <taxon>Spirurina</taxon>
        <taxon>Ascaridomorpha</taxon>
        <taxon>Ascaridoidea</taxon>
        <taxon>Ascarididae</taxon>
        <taxon>Parascaris</taxon>
    </lineage>
</organism>
<sequence>MDNLTKYSGSGKGGGERGDARLHYAQNRLHFVNTHLCG</sequence>
<keyword evidence="2" id="KW-1185">Reference proteome</keyword>
<dbReference type="AlphaFoldDB" id="A0A914RK46"/>
<feature type="region of interest" description="Disordered" evidence="1">
    <location>
        <begin position="1"/>
        <end position="21"/>
    </location>
</feature>
<evidence type="ECO:0000313" key="2">
    <source>
        <dbReference type="Proteomes" id="UP000887564"/>
    </source>
</evidence>
<accession>A0A914RK46</accession>